<protein>
    <submittedName>
        <fullName evidence="2">Uncharacterized protein</fullName>
    </submittedName>
</protein>
<name>A0ABU7EWH5_9TELE</name>
<sequence length="130" mass="14170">MQMYNHHSFLFGMCGDSSYAGRFSGRPLGSENTTKGNMRPDGNQKRRKESKERLEQTNKPNLVKPSAGLGPGLERMCAYTRSNVNRVLGIRTDPGLSNSQLADDPILEHSAAQRTSRHGTPPCVPASAGL</sequence>
<feature type="region of interest" description="Disordered" evidence="1">
    <location>
        <begin position="23"/>
        <end position="70"/>
    </location>
</feature>
<evidence type="ECO:0000313" key="3">
    <source>
        <dbReference type="Proteomes" id="UP001352852"/>
    </source>
</evidence>
<dbReference type="EMBL" id="JAHUTJ010068299">
    <property type="protein sequence ID" value="MED6291522.1"/>
    <property type="molecule type" value="Genomic_DNA"/>
</dbReference>
<comment type="caution">
    <text evidence="2">The sequence shown here is derived from an EMBL/GenBank/DDBJ whole genome shotgun (WGS) entry which is preliminary data.</text>
</comment>
<evidence type="ECO:0000313" key="2">
    <source>
        <dbReference type="EMBL" id="MED6291522.1"/>
    </source>
</evidence>
<organism evidence="2 3">
    <name type="scientific">Characodon lateralis</name>
    <dbReference type="NCBI Taxonomy" id="208331"/>
    <lineage>
        <taxon>Eukaryota</taxon>
        <taxon>Metazoa</taxon>
        <taxon>Chordata</taxon>
        <taxon>Craniata</taxon>
        <taxon>Vertebrata</taxon>
        <taxon>Euteleostomi</taxon>
        <taxon>Actinopterygii</taxon>
        <taxon>Neopterygii</taxon>
        <taxon>Teleostei</taxon>
        <taxon>Neoteleostei</taxon>
        <taxon>Acanthomorphata</taxon>
        <taxon>Ovalentaria</taxon>
        <taxon>Atherinomorphae</taxon>
        <taxon>Cyprinodontiformes</taxon>
        <taxon>Goodeidae</taxon>
        <taxon>Characodon</taxon>
    </lineage>
</organism>
<reference evidence="2 3" key="1">
    <citation type="submission" date="2021-06" db="EMBL/GenBank/DDBJ databases">
        <authorList>
            <person name="Palmer J.M."/>
        </authorList>
    </citation>
    <scope>NUCLEOTIDE SEQUENCE [LARGE SCALE GENOMIC DNA]</scope>
    <source>
        <strain evidence="2 3">CL_MEX2019</strain>
        <tissue evidence="2">Muscle</tissue>
    </source>
</reference>
<proteinExistence type="predicted"/>
<accession>A0ABU7EWH5</accession>
<gene>
    <name evidence="2" type="ORF">CHARACLAT_024547</name>
</gene>
<keyword evidence="3" id="KW-1185">Reference proteome</keyword>
<evidence type="ECO:0000256" key="1">
    <source>
        <dbReference type="SAM" id="MobiDB-lite"/>
    </source>
</evidence>
<feature type="region of interest" description="Disordered" evidence="1">
    <location>
        <begin position="92"/>
        <end position="130"/>
    </location>
</feature>
<dbReference type="Proteomes" id="UP001352852">
    <property type="component" value="Unassembled WGS sequence"/>
</dbReference>